<sequence>MPGSGYQDPTGITVDDGSMESDAELIGTQVDALSLDVIATYDDSTITVRTSAETAYQSAQTLNEVFIAAITQDATNILSVKDDYHELDNELMTQLESLID</sequence>
<dbReference type="STRING" id="633697.EubceDRAFT1_0036"/>
<dbReference type="AlphaFoldDB" id="I5AQ36"/>
<dbReference type="HOGENOM" id="CLU_2301622_0_0_9"/>
<proteinExistence type="predicted"/>
<gene>
    <name evidence="1" type="ORF">EubceDRAFT1_0036</name>
</gene>
<dbReference type="InterPro" id="IPR021477">
    <property type="entry name" value="TVIIS_effector_SACOL2603_fam"/>
</dbReference>
<accession>I5AQ36</accession>
<keyword evidence="2" id="KW-1185">Reference proteome</keyword>
<organism evidence="1 2">
    <name type="scientific">Eubacterium cellulosolvens (strain ATCC 43171 / JCM 9499 / 6)</name>
    <name type="common">Cillobacterium cellulosolvens</name>
    <dbReference type="NCBI Taxonomy" id="633697"/>
    <lineage>
        <taxon>Bacteria</taxon>
        <taxon>Bacillati</taxon>
        <taxon>Bacillota</taxon>
        <taxon>Clostridia</taxon>
        <taxon>Eubacteriales</taxon>
        <taxon>Eubacteriaceae</taxon>
        <taxon>Eubacterium</taxon>
    </lineage>
</organism>
<reference evidence="1 2" key="1">
    <citation type="submission" date="2010-08" db="EMBL/GenBank/DDBJ databases">
        <authorList>
            <consortium name="US DOE Joint Genome Institute (JGI-PGF)"/>
            <person name="Lucas S."/>
            <person name="Copeland A."/>
            <person name="Lapidus A."/>
            <person name="Cheng J.-F."/>
            <person name="Bruce D."/>
            <person name="Goodwin L."/>
            <person name="Pitluck S."/>
            <person name="Land M.L."/>
            <person name="Hauser L."/>
            <person name="Chang Y.-J."/>
            <person name="Anderson I.J."/>
            <person name="Johnson E."/>
            <person name="Mulhopadhyay B."/>
            <person name="Kyrpides N."/>
            <person name="Woyke T.J."/>
        </authorList>
    </citation>
    <scope>NUCLEOTIDE SEQUENCE [LARGE SCALE GENOMIC DNA]</scope>
    <source>
        <strain evidence="1 2">6</strain>
    </source>
</reference>
<name>I5AQ36_EUBC6</name>
<protein>
    <submittedName>
        <fullName evidence="1">Uncharacterized protein</fullName>
    </submittedName>
</protein>
<evidence type="ECO:0000313" key="2">
    <source>
        <dbReference type="Proteomes" id="UP000005753"/>
    </source>
</evidence>
<dbReference type="NCBIfam" id="TIGR04197">
    <property type="entry name" value="T7SS_SACOL2603"/>
    <property type="match status" value="1"/>
</dbReference>
<dbReference type="EMBL" id="CM001487">
    <property type="protein sequence ID" value="EIM55909.1"/>
    <property type="molecule type" value="Genomic_DNA"/>
</dbReference>
<dbReference type="Proteomes" id="UP000005753">
    <property type="component" value="Chromosome"/>
</dbReference>
<dbReference type="OrthoDB" id="9775494at2"/>
<evidence type="ECO:0000313" key="1">
    <source>
        <dbReference type="EMBL" id="EIM55909.1"/>
    </source>
</evidence>
<reference evidence="1 2" key="2">
    <citation type="submission" date="2012-02" db="EMBL/GenBank/DDBJ databases">
        <title>Improved High-Quality Draft sequence of Eubacterium cellulosolvens 6.</title>
        <authorList>
            <consortium name="US DOE Joint Genome Institute"/>
            <person name="Lucas S."/>
            <person name="Han J."/>
            <person name="Lapidus A."/>
            <person name="Cheng J.-F."/>
            <person name="Goodwin L."/>
            <person name="Pitluck S."/>
            <person name="Peters L."/>
            <person name="Mikhailova N."/>
            <person name="Gu W."/>
            <person name="Detter J.C."/>
            <person name="Han C."/>
            <person name="Tapia R."/>
            <person name="Land M."/>
            <person name="Hauser L."/>
            <person name="Kyrpides N."/>
            <person name="Ivanova N."/>
            <person name="Pagani I."/>
            <person name="Johnson E."/>
            <person name="Mukhopadhyay B."/>
            <person name="Anderson I."/>
            <person name="Woyke T."/>
        </authorList>
    </citation>
    <scope>NUCLEOTIDE SEQUENCE [LARGE SCALE GENOMIC DNA]</scope>
    <source>
        <strain evidence="1 2">6</strain>
    </source>
</reference>